<feature type="region of interest" description="Disordered" evidence="1">
    <location>
        <begin position="119"/>
        <end position="181"/>
    </location>
</feature>
<dbReference type="EMBL" id="JACHFL010000010">
    <property type="protein sequence ID" value="MBB5364391.1"/>
    <property type="molecule type" value="Genomic_DNA"/>
</dbReference>
<evidence type="ECO:0000313" key="2">
    <source>
        <dbReference type="EMBL" id="MBB5364391.1"/>
    </source>
</evidence>
<accession>A0A7W8JZ22</accession>
<dbReference type="EC" id="3.5.1.28" evidence="2"/>
<name>A0A7W8JZ22_9DEIO</name>
<comment type="caution">
    <text evidence="2">The sequence shown here is derived from an EMBL/GenBank/DDBJ whole genome shotgun (WGS) entry which is preliminary data.</text>
</comment>
<feature type="compositionally biased region" description="Basic residues" evidence="1">
    <location>
        <begin position="286"/>
        <end position="297"/>
    </location>
</feature>
<organism evidence="2 3">
    <name type="scientific">Deinococcus humi</name>
    <dbReference type="NCBI Taxonomy" id="662880"/>
    <lineage>
        <taxon>Bacteria</taxon>
        <taxon>Thermotogati</taxon>
        <taxon>Deinococcota</taxon>
        <taxon>Deinococci</taxon>
        <taxon>Deinococcales</taxon>
        <taxon>Deinococcaceae</taxon>
        <taxon>Deinococcus</taxon>
    </lineage>
</organism>
<feature type="region of interest" description="Disordered" evidence="1">
    <location>
        <begin position="278"/>
        <end position="297"/>
    </location>
</feature>
<proteinExistence type="predicted"/>
<feature type="compositionally biased region" description="Polar residues" evidence="1">
    <location>
        <begin position="119"/>
        <end position="137"/>
    </location>
</feature>
<keyword evidence="2" id="KW-0378">Hydrolase</keyword>
<evidence type="ECO:0000313" key="3">
    <source>
        <dbReference type="Proteomes" id="UP000552709"/>
    </source>
</evidence>
<dbReference type="GO" id="GO:0008745">
    <property type="term" value="F:N-acetylmuramoyl-L-alanine amidase activity"/>
    <property type="evidence" value="ECO:0007669"/>
    <property type="project" value="UniProtKB-EC"/>
</dbReference>
<dbReference type="Proteomes" id="UP000552709">
    <property type="component" value="Unassembled WGS sequence"/>
</dbReference>
<gene>
    <name evidence="2" type="ORF">HNQ08_003503</name>
</gene>
<protein>
    <submittedName>
        <fullName evidence="2">N-acetylmuramoyl-L-alanine amidase</fullName>
        <ecNumber evidence="2">3.5.1.28</ecNumber>
    </submittedName>
</protein>
<dbReference type="RefSeq" id="WP_229790092.1">
    <property type="nucleotide sequence ID" value="NZ_JACHFL010000010.1"/>
</dbReference>
<sequence>MFDLAAGVTYRLTPTVGGLRLDVSGASVLAQTRTGLGSSVTGYQASGSQVMLVTPFPLALVDGWRASEATLAGGSRVLILDFGATDPGGRGGDSLRALAGPNSLLTTPWIESSLTAFSRNGQTTNAPSPHPSGTVTLRPSVPEGLTPGDALSATSGVEAPTLPPPLPGQEPGQPSTLSGSAQGTLQFGAAVLPPRLGKNPGLTRVVLDLPPGTRYRLVPSGMELRVELTGVSAAILSAQNVTPEVQAWRSEPTSDGAVMTLLTSATLTDRSGWRAARTAAGGHRPLPARHRPLARSG</sequence>
<keyword evidence="3" id="KW-1185">Reference proteome</keyword>
<dbReference type="AlphaFoldDB" id="A0A7W8JZ22"/>
<reference evidence="2 3" key="1">
    <citation type="submission" date="2020-08" db="EMBL/GenBank/DDBJ databases">
        <title>Genomic Encyclopedia of Type Strains, Phase IV (KMG-IV): sequencing the most valuable type-strain genomes for metagenomic binning, comparative biology and taxonomic classification.</title>
        <authorList>
            <person name="Goeker M."/>
        </authorList>
    </citation>
    <scope>NUCLEOTIDE SEQUENCE [LARGE SCALE GENOMIC DNA]</scope>
    <source>
        <strain evidence="2 3">DSM 27939</strain>
    </source>
</reference>
<evidence type="ECO:0000256" key="1">
    <source>
        <dbReference type="SAM" id="MobiDB-lite"/>
    </source>
</evidence>